<gene>
    <name evidence="1" type="ORF">DCM90_00595</name>
</gene>
<evidence type="ECO:0000313" key="2">
    <source>
        <dbReference type="Proteomes" id="UP000245080"/>
    </source>
</evidence>
<accession>A0A2V1N0E6</accession>
<dbReference type="EMBL" id="QCXQ01000001">
    <property type="protein sequence ID" value="PWG00707.1"/>
    <property type="molecule type" value="Genomic_DNA"/>
</dbReference>
<keyword evidence="2" id="KW-1185">Reference proteome</keyword>
<name>A0A2V1N0E6_9LACO</name>
<reference evidence="1 2" key="1">
    <citation type="journal article" date="2018" name="Int. J. Syst. Evol. Microbiol.">
        <title>Lactobacillus bambusae sp. nov., isolated from a traditional fermented Ma-bamboo shoots of Taiwan.</title>
        <authorList>
            <person name="Wang L.-T."/>
        </authorList>
    </citation>
    <scope>NUCLEOTIDE SEQUENCE [LARGE SCALE GENOMIC DNA]</scope>
    <source>
        <strain evidence="1 2">BS-W1</strain>
    </source>
</reference>
<dbReference type="RefSeq" id="WP_109249420.1">
    <property type="nucleotide sequence ID" value="NZ_QCXQ01000001.1"/>
</dbReference>
<protein>
    <submittedName>
        <fullName evidence="1">Uncharacterized protein</fullName>
    </submittedName>
</protein>
<sequence>MTSDAELNKLYSIDHTLGEALDNINTKTPVYINGTQLNRLYGEQDSRQAVLNFAHDSDTECVFETDPKGIVNLKGLVAYANLSPVGPTNKETIIDNLVDVFDQRPGRYEIDDASASLTVTPAGHEFGAISLKSGTYLMYGKNDYTVLLKL</sequence>
<organism evidence="1 2">
    <name type="scientific">Levilactobacillus bambusae</name>
    <dbReference type="NCBI Taxonomy" id="2024736"/>
    <lineage>
        <taxon>Bacteria</taxon>
        <taxon>Bacillati</taxon>
        <taxon>Bacillota</taxon>
        <taxon>Bacilli</taxon>
        <taxon>Lactobacillales</taxon>
        <taxon>Lactobacillaceae</taxon>
        <taxon>Levilactobacillus</taxon>
    </lineage>
</organism>
<comment type="caution">
    <text evidence="1">The sequence shown here is derived from an EMBL/GenBank/DDBJ whole genome shotgun (WGS) entry which is preliminary data.</text>
</comment>
<evidence type="ECO:0000313" key="1">
    <source>
        <dbReference type="EMBL" id="PWG00707.1"/>
    </source>
</evidence>
<dbReference type="Proteomes" id="UP000245080">
    <property type="component" value="Unassembled WGS sequence"/>
</dbReference>
<dbReference type="AlphaFoldDB" id="A0A2V1N0E6"/>
<proteinExistence type="predicted"/>